<dbReference type="Pfam" id="PF00560">
    <property type="entry name" value="LRR_1"/>
    <property type="match status" value="2"/>
</dbReference>
<evidence type="ECO:0000256" key="7">
    <source>
        <dbReference type="ARBA" id="ARBA00023136"/>
    </source>
</evidence>
<dbReference type="PANTHER" id="PTHR48063">
    <property type="entry name" value="LRR RECEPTOR-LIKE KINASE"/>
    <property type="match status" value="1"/>
</dbReference>
<dbReference type="STRING" id="2711.A0A067DEH1"/>
<proteinExistence type="predicted"/>
<evidence type="ECO:0000256" key="3">
    <source>
        <dbReference type="ARBA" id="ARBA00022692"/>
    </source>
</evidence>
<dbReference type="FunFam" id="3.80.10.10:FF:000383">
    <property type="entry name" value="Leucine-rich repeat receptor protein kinase EMS1"/>
    <property type="match status" value="1"/>
</dbReference>
<dbReference type="EMBL" id="KK792155">
    <property type="protein sequence ID" value="KDO37036.1"/>
    <property type="molecule type" value="Genomic_DNA"/>
</dbReference>
<dbReference type="Pfam" id="PF13855">
    <property type="entry name" value="LRR_8"/>
    <property type="match status" value="1"/>
</dbReference>
<keyword evidence="8" id="KW-0675">Receptor</keyword>
<evidence type="ECO:0000256" key="9">
    <source>
        <dbReference type="ARBA" id="ARBA00023180"/>
    </source>
</evidence>
<name>A0A067DEH1_CITSI</name>
<dbReference type="GO" id="GO:0016020">
    <property type="term" value="C:membrane"/>
    <property type="evidence" value="ECO:0007669"/>
    <property type="project" value="UniProtKB-SubCell"/>
</dbReference>
<dbReference type="Gene3D" id="3.80.10.10">
    <property type="entry name" value="Ribonuclease Inhibitor"/>
    <property type="match status" value="3"/>
</dbReference>
<evidence type="ECO:0000256" key="6">
    <source>
        <dbReference type="ARBA" id="ARBA00022989"/>
    </source>
</evidence>
<evidence type="ECO:0000256" key="4">
    <source>
        <dbReference type="ARBA" id="ARBA00022729"/>
    </source>
</evidence>
<gene>
    <name evidence="10" type="ORF">CISIN_1g037699mg</name>
</gene>
<dbReference type="SUPFAM" id="SSF52058">
    <property type="entry name" value="L domain-like"/>
    <property type="match status" value="1"/>
</dbReference>
<keyword evidence="11" id="KW-1185">Reference proteome</keyword>
<evidence type="ECO:0000313" key="10">
    <source>
        <dbReference type="EMBL" id="KDO37036.1"/>
    </source>
</evidence>
<sequence length="203" mass="22746">MPWVFGLSDHLVFLDLSLNNFQGPIPRGLGNLTSLRYLDLSANISILQYLSGTFSSSVGNLTSIQTLDLSFNNLEGKIATSFGRLCKLRSVFLSHSNMNQEISKILNIFSTCILDGLEVLEMTEWQLSSLDSVNLSNNTLFGSLFEIHFAKLSKLKYFDVSQNSLTLNVSPDWIPPFQLKELNLESCNLVGNRFPSWLLSQKS</sequence>
<protein>
    <recommendedName>
        <fullName evidence="12">Leucine-rich repeat-containing N-terminal plant-type domain-containing protein</fullName>
    </recommendedName>
</protein>
<keyword evidence="6" id="KW-1133">Transmembrane helix</keyword>
<keyword evidence="2" id="KW-0433">Leucine-rich repeat</keyword>
<accession>A0A067DEH1</accession>
<organism evidence="10 11">
    <name type="scientific">Citrus sinensis</name>
    <name type="common">Sweet orange</name>
    <name type="synonym">Citrus aurantium var. sinensis</name>
    <dbReference type="NCBI Taxonomy" id="2711"/>
    <lineage>
        <taxon>Eukaryota</taxon>
        <taxon>Viridiplantae</taxon>
        <taxon>Streptophyta</taxon>
        <taxon>Embryophyta</taxon>
        <taxon>Tracheophyta</taxon>
        <taxon>Spermatophyta</taxon>
        <taxon>Magnoliopsida</taxon>
        <taxon>eudicotyledons</taxon>
        <taxon>Gunneridae</taxon>
        <taxon>Pentapetalae</taxon>
        <taxon>rosids</taxon>
        <taxon>malvids</taxon>
        <taxon>Sapindales</taxon>
        <taxon>Rutaceae</taxon>
        <taxon>Aurantioideae</taxon>
        <taxon>Citrus</taxon>
    </lineage>
</organism>
<dbReference type="AlphaFoldDB" id="A0A067DEH1"/>
<evidence type="ECO:0000256" key="2">
    <source>
        <dbReference type="ARBA" id="ARBA00022614"/>
    </source>
</evidence>
<dbReference type="InterPro" id="IPR001611">
    <property type="entry name" value="Leu-rich_rpt"/>
</dbReference>
<evidence type="ECO:0000256" key="1">
    <source>
        <dbReference type="ARBA" id="ARBA00004479"/>
    </source>
</evidence>
<evidence type="ECO:0000313" key="11">
    <source>
        <dbReference type="Proteomes" id="UP000027120"/>
    </source>
</evidence>
<keyword evidence="5" id="KW-0677">Repeat</keyword>
<dbReference type="SMR" id="A0A067DEH1"/>
<dbReference type="PANTHER" id="PTHR48063:SF98">
    <property type="entry name" value="LRR RECEPTOR-LIKE SERINE_THREONINE-PROTEIN KINASE FLS2"/>
    <property type="match status" value="1"/>
</dbReference>
<comment type="subcellular location">
    <subcellularLocation>
        <location evidence="1">Membrane</location>
        <topology evidence="1">Single-pass type I membrane protein</topology>
    </subcellularLocation>
</comment>
<dbReference type="PRINTS" id="PR00019">
    <property type="entry name" value="LEURICHRPT"/>
</dbReference>
<dbReference type="InterPro" id="IPR032675">
    <property type="entry name" value="LRR_dom_sf"/>
</dbReference>
<reference evidence="10 11" key="1">
    <citation type="submission" date="2014-04" db="EMBL/GenBank/DDBJ databases">
        <authorList>
            <consortium name="International Citrus Genome Consortium"/>
            <person name="Gmitter F."/>
            <person name="Chen C."/>
            <person name="Farmerie W."/>
            <person name="Harkins T."/>
            <person name="Desany B."/>
            <person name="Mohiuddin M."/>
            <person name="Kodira C."/>
            <person name="Borodovsky M."/>
            <person name="Lomsadze A."/>
            <person name="Burns P."/>
            <person name="Jenkins J."/>
            <person name="Prochnik S."/>
            <person name="Shu S."/>
            <person name="Chapman J."/>
            <person name="Pitluck S."/>
            <person name="Schmutz J."/>
            <person name="Rokhsar D."/>
        </authorList>
    </citation>
    <scope>NUCLEOTIDE SEQUENCE</scope>
</reference>
<keyword evidence="9" id="KW-0325">Glycoprotein</keyword>
<keyword evidence="7" id="KW-0472">Membrane</keyword>
<feature type="non-terminal residue" evidence="10">
    <location>
        <position position="203"/>
    </location>
</feature>
<keyword evidence="3" id="KW-0812">Transmembrane</keyword>
<evidence type="ECO:0000256" key="5">
    <source>
        <dbReference type="ARBA" id="ARBA00022737"/>
    </source>
</evidence>
<dbReference type="InterPro" id="IPR046956">
    <property type="entry name" value="RLP23-like"/>
</dbReference>
<dbReference type="Proteomes" id="UP000027120">
    <property type="component" value="Unassembled WGS sequence"/>
</dbReference>
<keyword evidence="4" id="KW-0732">Signal</keyword>
<evidence type="ECO:0008006" key="12">
    <source>
        <dbReference type="Google" id="ProtNLM"/>
    </source>
</evidence>
<evidence type="ECO:0000256" key="8">
    <source>
        <dbReference type="ARBA" id="ARBA00023170"/>
    </source>
</evidence>